<dbReference type="Proteomes" id="UP000321514">
    <property type="component" value="Unassembled WGS sequence"/>
</dbReference>
<dbReference type="RefSeq" id="WP_074953201.1">
    <property type="nucleotide sequence ID" value="NZ_BJXR01000023.1"/>
</dbReference>
<name>A0A511T0A2_MYXFU</name>
<dbReference type="Proteomes" id="UP000183760">
    <property type="component" value="Unassembled WGS sequence"/>
</dbReference>
<evidence type="ECO:0008006" key="5">
    <source>
        <dbReference type="Google" id="ProtNLM"/>
    </source>
</evidence>
<dbReference type="EMBL" id="FOIB01000004">
    <property type="protein sequence ID" value="SET96512.1"/>
    <property type="molecule type" value="Genomic_DNA"/>
</dbReference>
<accession>A0A511T0A2</accession>
<dbReference type="OrthoDB" id="1452603at2"/>
<dbReference type="SUPFAM" id="SSF88723">
    <property type="entry name" value="PIN domain-like"/>
    <property type="match status" value="1"/>
</dbReference>
<comment type="caution">
    <text evidence="1">The sequence shown here is derived from an EMBL/GenBank/DDBJ whole genome shotgun (WGS) entry which is preliminary data.</text>
</comment>
<reference evidence="2 3" key="1">
    <citation type="submission" date="2016-10" db="EMBL/GenBank/DDBJ databases">
        <authorList>
            <person name="Varghese N."/>
            <person name="Submissions S."/>
        </authorList>
    </citation>
    <scope>NUCLEOTIDE SEQUENCE [LARGE SCALE GENOMIC DNA]</scope>
    <source>
        <strain evidence="2 3">DSM 16525</strain>
    </source>
</reference>
<evidence type="ECO:0000313" key="2">
    <source>
        <dbReference type="EMBL" id="SET96512.1"/>
    </source>
</evidence>
<evidence type="ECO:0000313" key="4">
    <source>
        <dbReference type="Proteomes" id="UP000321514"/>
    </source>
</evidence>
<sequence length="151" mass="17486">MKVCVDACFLLALYDPRDGLHGVAQALFEKLFDSAAHELVVPWPILYETVSTRMARRSASMGLLDRDLKRLRQRNLLSMLFDRKMREQALAECFEELTKEGGYRALSLVDRVVRLMLLSRSNRLHALVTFNRGDFEDVCRQRKIQLIDQQG</sequence>
<dbReference type="EMBL" id="BJXR01000023">
    <property type="protein sequence ID" value="GEN07277.1"/>
    <property type="molecule type" value="Genomic_DNA"/>
</dbReference>
<dbReference type="STRING" id="1334629.MFUL124B02_36960"/>
<gene>
    <name evidence="1" type="ORF">MFU01_23140</name>
    <name evidence="2" type="ORF">SAMN05443572_104100</name>
</gene>
<reference evidence="1 4" key="2">
    <citation type="submission" date="2019-07" db="EMBL/GenBank/DDBJ databases">
        <title>Whole genome shotgun sequence of Myxococcus fulvus NBRC 100333.</title>
        <authorList>
            <person name="Hosoyama A."/>
            <person name="Uohara A."/>
            <person name="Ohji S."/>
            <person name="Ichikawa N."/>
        </authorList>
    </citation>
    <scope>NUCLEOTIDE SEQUENCE [LARGE SCALE GENOMIC DNA]</scope>
    <source>
        <strain evidence="1 4">NBRC 100333</strain>
    </source>
</reference>
<keyword evidence="3" id="KW-1185">Reference proteome</keyword>
<proteinExistence type="predicted"/>
<evidence type="ECO:0000313" key="3">
    <source>
        <dbReference type="Proteomes" id="UP000183760"/>
    </source>
</evidence>
<dbReference type="AlphaFoldDB" id="A0A511T0A2"/>
<organism evidence="1 4">
    <name type="scientific">Myxococcus fulvus</name>
    <dbReference type="NCBI Taxonomy" id="33"/>
    <lineage>
        <taxon>Bacteria</taxon>
        <taxon>Pseudomonadati</taxon>
        <taxon>Myxococcota</taxon>
        <taxon>Myxococcia</taxon>
        <taxon>Myxococcales</taxon>
        <taxon>Cystobacterineae</taxon>
        <taxon>Myxococcaceae</taxon>
        <taxon>Myxococcus</taxon>
    </lineage>
</organism>
<protein>
    <recommendedName>
        <fullName evidence="5">PIN domain-containing protein</fullName>
    </recommendedName>
</protein>
<evidence type="ECO:0000313" key="1">
    <source>
        <dbReference type="EMBL" id="GEN07277.1"/>
    </source>
</evidence>
<dbReference type="InterPro" id="IPR029060">
    <property type="entry name" value="PIN-like_dom_sf"/>
</dbReference>
<dbReference type="Gene3D" id="3.40.50.1010">
    <property type="entry name" value="5'-nuclease"/>
    <property type="match status" value="1"/>
</dbReference>